<dbReference type="InterPro" id="IPR003961">
    <property type="entry name" value="FN3_dom"/>
</dbReference>
<sequence length="1531" mass="165660">MTSVHHHHILILVLLIQAFSDQGGVTGVVGEAQVFRERPSSVQVRAGSDVFLKCSVNNQQGKAQWTKDGFALGFERSVPGYPRYQYAGDSLLGEHHLIIKGITLEDDGEYQCQVGPTDTTIPIWVAANVTVMVPPERISVLEHEEGEVVKVTVGSTLQLQCQVDDARPQPIITWLKHGDRIDPKLQTDVVTSSQERRLLKVVSRLDLKVASQDDGEEITCQATHPALQPPSRPLTSSITFSVLHPPGVPVIRGYHTGEVLRAGERRTLICHVQGGNPSPWVTWYWHHYSSNHTKAGKSVYLKGTASDSGREHRGHKKGRSRGVSVTQQLTATRAEDGAVYECRVSNDQLTKPLSTNVTLTVHYAPTQVKVTGPTVVSAGERFTLTCATSPANPPASLIWIIDDQQVKNTTTAVTKDEGGGWVTSSDLTYKAGRSSQVREVSVRCNARHQESVGVITHSRNITVLRPPGQPVVEVDRRGRAVAGGNLGVTCTSKGGHPPPTLKLFKGEEEMKSETVTRNGVSQARTTLKLAPKDNGAKVQCQATNPATSQPLTAQATLHIQFSAWEVTGETIPREVEAGQVVKVSCKTSPSIPASTITWRYFNPRDTAPLPQPHERTLTGTYGGTITRSEVRVRVSVKDEGRVLRCEVDNGLGITVATNITLHVLHAPVWDKVPSGVINAVEGHNFTLYAKALANPGPIKYNWRLGGREIMGDGDVSTVDGEFRLSPITRLDSGNYTVNAQSPRGVIVSAFTLNVQYGPEKVVTPGRVRVAGNGSTTVLCSAAGNPTPNLTWTRQHTHNTSKVHVLSTGVGEARLVVTEATPTDTGIYLCHASSTLAAAPPVPTTIVVEQAPWWSSKQSGEVVVRSWAALGSTGQVECHIWAQPPPVFHWASKDGRSISSGGKYSISEPQAVDGVVEWMSVLEVRRVTKDDYTHYTCTAINTQGKHTYTLALTHPVPPAPPTHLIVTNVTLSQVDLFWQPDLTRTKPEGYLLTYKRINGGHDRVVNVTSSGHTRAVVGDLAAGTRYSFTLQAYNTQGVSSPSSPQVTAITKGVAERVSSVSEEGEEGSRVPRLILLIMTLAGTALLALNMAIIACFVRRRTAHNNRGVSASSSKTTTLEVFSPATTPGGAHGDDLPLTATTHVNTLTRQGLECQSGLEENEHTSLFRTSGHYNTSPTLNQDAPATNRSNSVRSHQNGGLHLQQKYRGDDTPYYYSPLPQAHHCLPGDDDGGGGLTISGNPDGVMARPGNPPDVCPTTSTDNNRGTLTRKHQQNQNQQQQQQQPLSVVGGESSHLEFSTLHAHPTNFPTPHSGTSSSIQHNHRSQSEEKHHERNPGHHSSYHHHQQQQQQQQQSRRSSVRKSEGQRSPNQQQHHHQQQLDHFNTFIQSHRDAVTPMSGGAGSYATLGSRRHQHPPQQPSVQFSTLQRPSASSRIQPGATHRGSHHRGQEPDGGTQEDSGSSGYGGSPRLEGGVPGLTVASHTLRPVVPPPPPSQVTTGTLGRHRSPHDHDPNKGSKGIGGSLIGVREGEHMGK</sequence>
<feature type="domain" description="Ig-like" evidence="10">
    <location>
        <begin position="135"/>
        <end position="239"/>
    </location>
</feature>
<evidence type="ECO:0000256" key="6">
    <source>
        <dbReference type="ARBA" id="ARBA00023319"/>
    </source>
</evidence>
<evidence type="ECO:0000256" key="1">
    <source>
        <dbReference type="ARBA" id="ARBA00004479"/>
    </source>
</evidence>
<dbReference type="SUPFAM" id="SSF48726">
    <property type="entry name" value="Immunoglobulin"/>
    <property type="match status" value="9"/>
</dbReference>
<dbReference type="CDD" id="cd00096">
    <property type="entry name" value="Ig"/>
    <property type="match status" value="1"/>
</dbReference>
<feature type="compositionally biased region" description="Low complexity" evidence="7">
    <location>
        <begin position="1344"/>
        <end position="1354"/>
    </location>
</feature>
<feature type="domain" description="Ig-like" evidence="10">
    <location>
        <begin position="851"/>
        <end position="952"/>
    </location>
</feature>
<dbReference type="GO" id="GO:0030154">
    <property type="term" value="P:cell differentiation"/>
    <property type="evidence" value="ECO:0007669"/>
    <property type="project" value="UniProtKB-ARBA"/>
</dbReference>
<dbReference type="SMART" id="SM00060">
    <property type="entry name" value="FN3"/>
    <property type="match status" value="1"/>
</dbReference>
<evidence type="ECO:0000256" key="8">
    <source>
        <dbReference type="SAM" id="Phobius"/>
    </source>
</evidence>
<accession>A0AAE1P9R5</accession>
<feature type="domain" description="Fibronectin type-III" evidence="11">
    <location>
        <begin position="959"/>
        <end position="1052"/>
    </location>
</feature>
<organism evidence="12 13">
    <name type="scientific">Petrolisthes manimaculis</name>
    <dbReference type="NCBI Taxonomy" id="1843537"/>
    <lineage>
        <taxon>Eukaryota</taxon>
        <taxon>Metazoa</taxon>
        <taxon>Ecdysozoa</taxon>
        <taxon>Arthropoda</taxon>
        <taxon>Crustacea</taxon>
        <taxon>Multicrustacea</taxon>
        <taxon>Malacostraca</taxon>
        <taxon>Eumalacostraca</taxon>
        <taxon>Eucarida</taxon>
        <taxon>Decapoda</taxon>
        <taxon>Pleocyemata</taxon>
        <taxon>Anomura</taxon>
        <taxon>Galatheoidea</taxon>
        <taxon>Porcellanidae</taxon>
        <taxon>Petrolisthes</taxon>
    </lineage>
</organism>
<keyword evidence="4" id="KW-1015">Disulfide bond</keyword>
<dbReference type="SUPFAM" id="SSF49265">
    <property type="entry name" value="Fibronectin type III"/>
    <property type="match status" value="1"/>
</dbReference>
<feature type="compositionally biased region" description="Polar residues" evidence="7">
    <location>
        <begin position="1416"/>
        <end position="1432"/>
    </location>
</feature>
<feature type="domain" description="Ig-like" evidence="10">
    <location>
        <begin position="246"/>
        <end position="358"/>
    </location>
</feature>
<dbReference type="InterPro" id="IPR013783">
    <property type="entry name" value="Ig-like_fold"/>
</dbReference>
<dbReference type="GO" id="GO:0098609">
    <property type="term" value="P:cell-cell adhesion"/>
    <property type="evidence" value="ECO:0007669"/>
    <property type="project" value="TreeGrafter"/>
</dbReference>
<dbReference type="Pfam" id="PF00041">
    <property type="entry name" value="fn3"/>
    <property type="match status" value="1"/>
</dbReference>
<dbReference type="InterPro" id="IPR013098">
    <property type="entry name" value="Ig_I-set"/>
</dbReference>
<evidence type="ECO:0008006" key="14">
    <source>
        <dbReference type="Google" id="ProtNLM"/>
    </source>
</evidence>
<feature type="compositionally biased region" description="Polar residues" evidence="7">
    <location>
        <begin position="1166"/>
        <end position="1195"/>
    </location>
</feature>
<evidence type="ECO:0000256" key="3">
    <source>
        <dbReference type="ARBA" id="ARBA00023136"/>
    </source>
</evidence>
<evidence type="ECO:0000256" key="2">
    <source>
        <dbReference type="ARBA" id="ARBA00022737"/>
    </source>
</evidence>
<dbReference type="InterPro" id="IPR013162">
    <property type="entry name" value="CD80_C2-set"/>
</dbReference>
<keyword evidence="3 8" id="KW-0472">Membrane</keyword>
<keyword evidence="2" id="KW-0677">Repeat</keyword>
<feature type="chain" id="PRO_5042233590" description="Nephrin" evidence="9">
    <location>
        <begin position="21"/>
        <end position="1531"/>
    </location>
</feature>
<reference evidence="12" key="1">
    <citation type="submission" date="2023-11" db="EMBL/GenBank/DDBJ databases">
        <title>Genome assemblies of two species of porcelain crab, Petrolisthes cinctipes and Petrolisthes manimaculis (Anomura: Porcellanidae).</title>
        <authorList>
            <person name="Angst P."/>
        </authorList>
    </citation>
    <scope>NUCLEOTIDE SEQUENCE</scope>
    <source>
        <strain evidence="12">PB745_02</strain>
        <tissue evidence="12">Gill</tissue>
    </source>
</reference>
<proteinExistence type="predicted"/>
<feature type="compositionally biased region" description="Polar residues" evidence="7">
    <location>
        <begin position="1254"/>
        <end position="1264"/>
    </location>
</feature>
<dbReference type="InterPro" id="IPR003599">
    <property type="entry name" value="Ig_sub"/>
</dbReference>
<keyword evidence="8" id="KW-0812">Transmembrane</keyword>
<feature type="compositionally biased region" description="Polar residues" evidence="7">
    <location>
        <begin position="1304"/>
        <end position="1317"/>
    </location>
</feature>
<feature type="transmembrane region" description="Helical" evidence="8">
    <location>
        <begin position="1072"/>
        <end position="1096"/>
    </location>
</feature>
<evidence type="ECO:0000256" key="9">
    <source>
        <dbReference type="SAM" id="SignalP"/>
    </source>
</evidence>
<dbReference type="CDD" id="cd00063">
    <property type="entry name" value="FN3"/>
    <property type="match status" value="1"/>
</dbReference>
<dbReference type="InterPro" id="IPR036179">
    <property type="entry name" value="Ig-like_dom_sf"/>
</dbReference>
<dbReference type="InterPro" id="IPR007110">
    <property type="entry name" value="Ig-like_dom"/>
</dbReference>
<keyword evidence="9" id="KW-0732">Signal</keyword>
<feature type="domain" description="Ig-like" evidence="10">
    <location>
        <begin position="365"/>
        <end position="462"/>
    </location>
</feature>
<dbReference type="PANTHER" id="PTHR11640:SF136">
    <property type="entry name" value="NEPHRIN"/>
    <property type="match status" value="1"/>
</dbReference>
<evidence type="ECO:0000256" key="5">
    <source>
        <dbReference type="ARBA" id="ARBA00023180"/>
    </source>
</evidence>
<keyword evidence="8" id="KW-1133">Transmembrane helix</keyword>
<dbReference type="InterPro" id="IPR036116">
    <property type="entry name" value="FN3_sf"/>
</dbReference>
<name>A0AAE1P9R5_9EUCA</name>
<dbReference type="Pfam" id="PF07679">
    <property type="entry name" value="I-set"/>
    <property type="match status" value="1"/>
</dbReference>
<evidence type="ECO:0000313" key="13">
    <source>
        <dbReference type="Proteomes" id="UP001292094"/>
    </source>
</evidence>
<feature type="compositionally biased region" description="Low complexity" evidence="7">
    <location>
        <begin position="1271"/>
        <end position="1281"/>
    </location>
</feature>
<evidence type="ECO:0000259" key="11">
    <source>
        <dbReference type="PROSITE" id="PS50853"/>
    </source>
</evidence>
<feature type="signal peptide" evidence="9">
    <location>
        <begin position="1"/>
        <end position="20"/>
    </location>
</feature>
<evidence type="ECO:0000313" key="12">
    <source>
        <dbReference type="EMBL" id="KAK4304680.1"/>
    </source>
</evidence>
<dbReference type="SMART" id="SM00409">
    <property type="entry name" value="IG"/>
    <property type="match status" value="8"/>
</dbReference>
<feature type="region of interest" description="Disordered" evidence="7">
    <location>
        <begin position="303"/>
        <end position="324"/>
    </location>
</feature>
<feature type="domain" description="Ig-like" evidence="10">
    <location>
        <begin position="32"/>
        <end position="122"/>
    </location>
</feature>
<dbReference type="InterPro" id="IPR051275">
    <property type="entry name" value="Cell_adhesion_signaling"/>
</dbReference>
<feature type="domain" description="Ig-like" evidence="10">
    <location>
        <begin position="550"/>
        <end position="660"/>
    </location>
</feature>
<dbReference type="GO" id="GO:0009653">
    <property type="term" value="P:anatomical structure morphogenesis"/>
    <property type="evidence" value="ECO:0007669"/>
    <property type="project" value="UniProtKB-ARBA"/>
</dbReference>
<dbReference type="Pfam" id="PF08205">
    <property type="entry name" value="C2-set_2"/>
    <property type="match status" value="3"/>
</dbReference>
<dbReference type="InterPro" id="IPR003598">
    <property type="entry name" value="Ig_sub2"/>
</dbReference>
<dbReference type="GO" id="GO:0005911">
    <property type="term" value="C:cell-cell junction"/>
    <property type="evidence" value="ECO:0007669"/>
    <property type="project" value="TreeGrafter"/>
</dbReference>
<keyword evidence="5" id="KW-0325">Glycoprotein</keyword>
<evidence type="ECO:0000259" key="10">
    <source>
        <dbReference type="PROSITE" id="PS50835"/>
    </source>
</evidence>
<dbReference type="Gene3D" id="2.60.40.10">
    <property type="entry name" value="Immunoglobulins"/>
    <property type="match status" value="10"/>
</dbReference>
<keyword evidence="6" id="KW-0393">Immunoglobulin domain</keyword>
<feature type="region of interest" description="Disordered" evidence="7">
    <location>
        <begin position="1166"/>
        <end position="1376"/>
    </location>
</feature>
<dbReference type="PANTHER" id="PTHR11640">
    <property type="entry name" value="NEPHRIN"/>
    <property type="match status" value="1"/>
</dbReference>
<dbReference type="GO" id="GO:0050839">
    <property type="term" value="F:cell adhesion molecule binding"/>
    <property type="evidence" value="ECO:0007669"/>
    <property type="project" value="TreeGrafter"/>
</dbReference>
<dbReference type="Pfam" id="PF13927">
    <property type="entry name" value="Ig_3"/>
    <property type="match status" value="2"/>
</dbReference>
<feature type="compositionally biased region" description="Basic and acidic residues" evidence="7">
    <location>
        <begin position="1322"/>
        <end position="1333"/>
    </location>
</feature>
<comment type="caution">
    <text evidence="12">The sequence shown here is derived from an EMBL/GenBank/DDBJ whole genome shotgun (WGS) entry which is preliminary data.</text>
</comment>
<dbReference type="PROSITE" id="PS50835">
    <property type="entry name" value="IG_LIKE"/>
    <property type="match status" value="7"/>
</dbReference>
<gene>
    <name evidence="12" type="ORF">Pmani_023386</name>
</gene>
<dbReference type="Proteomes" id="UP001292094">
    <property type="component" value="Unassembled WGS sequence"/>
</dbReference>
<protein>
    <recommendedName>
        <fullName evidence="14">Nephrin</fullName>
    </recommendedName>
</protein>
<feature type="region of interest" description="Disordered" evidence="7">
    <location>
        <begin position="1390"/>
        <end position="1531"/>
    </location>
</feature>
<feature type="domain" description="Ig-like" evidence="10">
    <location>
        <begin position="758"/>
        <end position="846"/>
    </location>
</feature>
<keyword evidence="13" id="KW-1185">Reference proteome</keyword>
<comment type="subcellular location">
    <subcellularLocation>
        <location evidence="1">Membrane</location>
        <topology evidence="1">Single-pass type I membrane protein</topology>
    </subcellularLocation>
</comment>
<dbReference type="PROSITE" id="PS50853">
    <property type="entry name" value="FN3"/>
    <property type="match status" value="1"/>
</dbReference>
<dbReference type="EMBL" id="JAWZYT010002402">
    <property type="protein sequence ID" value="KAK4304680.1"/>
    <property type="molecule type" value="Genomic_DNA"/>
</dbReference>
<dbReference type="GO" id="GO:0005886">
    <property type="term" value="C:plasma membrane"/>
    <property type="evidence" value="ECO:0007669"/>
    <property type="project" value="TreeGrafter"/>
</dbReference>
<dbReference type="SMART" id="SM00408">
    <property type="entry name" value="IGc2"/>
    <property type="match status" value="8"/>
</dbReference>
<evidence type="ECO:0000256" key="4">
    <source>
        <dbReference type="ARBA" id="ARBA00023157"/>
    </source>
</evidence>
<evidence type="ECO:0000256" key="7">
    <source>
        <dbReference type="SAM" id="MobiDB-lite"/>
    </source>
</evidence>